<dbReference type="FunFam" id="3.20.20.70:FF:000071">
    <property type="entry name" value="Hydroxymethylglutaryl-CoA lyase"/>
    <property type="match status" value="1"/>
</dbReference>
<dbReference type="SUPFAM" id="SSF51569">
    <property type="entry name" value="Aldolase"/>
    <property type="match status" value="1"/>
</dbReference>
<dbReference type="GO" id="GO:0004419">
    <property type="term" value="F:hydroxymethylglutaryl-CoA lyase activity"/>
    <property type="evidence" value="ECO:0007669"/>
    <property type="project" value="UniProtKB-EC"/>
</dbReference>
<dbReference type="InterPro" id="IPR043594">
    <property type="entry name" value="HMGL"/>
</dbReference>
<dbReference type="GO" id="GO:0046951">
    <property type="term" value="P:ketone body biosynthetic process"/>
    <property type="evidence" value="ECO:0007669"/>
    <property type="project" value="TreeGrafter"/>
</dbReference>
<evidence type="ECO:0000256" key="2">
    <source>
        <dbReference type="ARBA" id="ARBA00022723"/>
    </source>
</evidence>
<dbReference type="Proteomes" id="UP000004221">
    <property type="component" value="Unassembled WGS sequence"/>
</dbReference>
<evidence type="ECO:0000256" key="3">
    <source>
        <dbReference type="ARBA" id="ARBA00023239"/>
    </source>
</evidence>
<name>I4EKB5_9BACT</name>
<evidence type="ECO:0000313" key="5">
    <source>
        <dbReference type="EMBL" id="CCF85127.1"/>
    </source>
</evidence>
<dbReference type="GO" id="GO:0006552">
    <property type="term" value="P:L-leucine catabolic process"/>
    <property type="evidence" value="ECO:0007669"/>
    <property type="project" value="TreeGrafter"/>
</dbReference>
<dbReference type="InterPro" id="IPR013785">
    <property type="entry name" value="Aldolase_TIM"/>
</dbReference>
<dbReference type="Gene3D" id="3.20.20.70">
    <property type="entry name" value="Aldolase class I"/>
    <property type="match status" value="1"/>
</dbReference>
<dbReference type="Pfam" id="PF00682">
    <property type="entry name" value="HMGL-like"/>
    <property type="match status" value="1"/>
</dbReference>
<protein>
    <submittedName>
        <fullName evidence="5">Hydroxymethylglutaryl-CoA lyase, mitochondrial</fullName>
        <ecNumber evidence="5">4.1.3.4</ecNumber>
    </submittedName>
</protein>
<evidence type="ECO:0000259" key="4">
    <source>
        <dbReference type="PROSITE" id="PS50991"/>
    </source>
</evidence>
<evidence type="ECO:0000313" key="6">
    <source>
        <dbReference type="Proteomes" id="UP000004221"/>
    </source>
</evidence>
<keyword evidence="6" id="KW-1185">Reference proteome</keyword>
<dbReference type="EMBL" id="CAGS01000392">
    <property type="protein sequence ID" value="CCF85127.1"/>
    <property type="molecule type" value="Genomic_DNA"/>
</dbReference>
<comment type="caution">
    <text evidence="5">The sequence shown here is derived from an EMBL/GenBank/DDBJ whole genome shotgun (WGS) entry which is preliminary data.</text>
</comment>
<dbReference type="PROSITE" id="PS50991">
    <property type="entry name" value="PYR_CT"/>
    <property type="match status" value="1"/>
</dbReference>
<comment type="similarity">
    <text evidence="1">Belongs to the HMG-CoA lyase family.</text>
</comment>
<dbReference type="GO" id="GO:0046872">
    <property type="term" value="F:metal ion binding"/>
    <property type="evidence" value="ECO:0007669"/>
    <property type="project" value="UniProtKB-KW"/>
</dbReference>
<feature type="domain" description="Pyruvate carboxyltransferase" evidence="4">
    <location>
        <begin position="11"/>
        <end position="278"/>
    </location>
</feature>
<keyword evidence="2" id="KW-0479">Metal-binding</keyword>
<dbReference type="InterPro" id="IPR000891">
    <property type="entry name" value="PYR_CT"/>
</dbReference>
<proteinExistence type="inferred from homology"/>
<organism evidence="5 6">
    <name type="scientific">Nitrolancea hollandica Lb</name>
    <dbReference type="NCBI Taxonomy" id="1129897"/>
    <lineage>
        <taxon>Bacteria</taxon>
        <taxon>Pseudomonadati</taxon>
        <taxon>Thermomicrobiota</taxon>
        <taxon>Thermomicrobia</taxon>
        <taxon>Sphaerobacterales</taxon>
        <taxon>Sphaerobacterineae</taxon>
        <taxon>Sphaerobacteraceae</taxon>
        <taxon>Nitrolancea</taxon>
    </lineage>
</organism>
<gene>
    <name evidence="5" type="primary">HMGCL</name>
    <name evidence="5" type="ORF">NITHO_4510004</name>
</gene>
<keyword evidence="3 5" id="KW-0456">Lyase</keyword>
<dbReference type="RefSeq" id="WP_008479806.1">
    <property type="nucleotide sequence ID" value="NZ_CAGS01000392.1"/>
</dbReference>
<accession>I4EKB5</accession>
<dbReference type="CDD" id="cd07938">
    <property type="entry name" value="DRE_TIM_HMGL"/>
    <property type="match status" value="1"/>
</dbReference>
<dbReference type="PANTHER" id="PTHR42738">
    <property type="entry name" value="HYDROXYMETHYLGLUTARYL-COA LYASE"/>
    <property type="match status" value="1"/>
</dbReference>
<dbReference type="EC" id="4.1.3.4" evidence="5"/>
<evidence type="ECO:0000256" key="1">
    <source>
        <dbReference type="ARBA" id="ARBA00009405"/>
    </source>
</evidence>
<reference evidence="5 6" key="1">
    <citation type="journal article" date="2012" name="ISME J.">
        <title>Nitrification expanded: discovery, physiology and genomics of a nitrite-oxidizing bacterium from the phylum Chloroflexi.</title>
        <authorList>
            <person name="Sorokin D.Y."/>
            <person name="Lucker S."/>
            <person name="Vejmelkova D."/>
            <person name="Kostrikina N.A."/>
            <person name="Kleerebezem R."/>
            <person name="Rijpstra W.I."/>
            <person name="Damste J.S."/>
            <person name="Le Paslier D."/>
            <person name="Muyzer G."/>
            <person name="Wagner M."/>
            <person name="van Loosdrecht M.C."/>
            <person name="Daims H."/>
        </authorList>
    </citation>
    <scope>NUCLEOTIDE SEQUENCE [LARGE SCALE GENOMIC DNA]</scope>
    <source>
        <strain evidence="6">none</strain>
    </source>
</reference>
<sequence length="298" mass="31131">MSYLTGIPKRVTVVEVGPRDGLQNEPQSVPTAAKIAFIEALAAAGLPFVESTSFVSPKAVPGMADAGEVMQGVTRRPSTRYPVLVPNERGFDRALGAGVDAIALFTAASEAFCQANVRATIDETFARFAPIVDRARSAGLWLRGYVSVAIDCPYSGPVDPDFAAAVGERLFELGCDEVALADTIGTATPESVDRLLDAVGKRLPLDRVALHFHDTGGLALANVMIGLDYGITVYDAAAGGLGGCPFAPGAPGNLATERLLRLLEGLGIETGVDRAAVERAVADLRQAVPGIGERRQPC</sequence>
<dbReference type="AlphaFoldDB" id="I4EKB5"/>
<dbReference type="PANTHER" id="PTHR42738:SF7">
    <property type="entry name" value="HYDROXYMETHYLGLUTARYL-COA LYASE"/>
    <property type="match status" value="1"/>
</dbReference>
<dbReference type="NCBIfam" id="NF004283">
    <property type="entry name" value="PRK05692.1"/>
    <property type="match status" value="1"/>
</dbReference>